<reference evidence="2 3" key="1">
    <citation type="submission" date="2019-07" db="EMBL/GenBank/DDBJ databases">
        <title>Genomic Encyclopedia of Type Strains, Phase I: the one thousand microbial genomes (KMG-I) project.</title>
        <authorList>
            <person name="Kyrpides N."/>
        </authorList>
    </citation>
    <scope>NUCLEOTIDE SEQUENCE [LARGE SCALE GENOMIC DNA]</scope>
    <source>
        <strain evidence="2 3">DSM 13558</strain>
    </source>
</reference>
<proteinExistence type="predicted"/>
<organism evidence="2 3">
    <name type="scientific">Sedimentibacter saalensis</name>
    <dbReference type="NCBI Taxonomy" id="130788"/>
    <lineage>
        <taxon>Bacteria</taxon>
        <taxon>Bacillati</taxon>
        <taxon>Bacillota</taxon>
        <taxon>Tissierellia</taxon>
        <taxon>Sedimentibacter</taxon>
    </lineage>
</organism>
<sequence length="229" mass="25662">MNNKVSDKDKWKKIVGIMVFVSLLLSIVYATVKIIYAPAGTSSEMYEKVRSDYVLMLLQCILGIVVMAIPSIVEKKASIDIPNNMEIMYFIFLYCAIYLGEVRNFYYLIPNWDTILHAFSGAMLGALGFSLVSFLNDSEHTHIDLSPFFVALFAFCFALASGAVWEIYEFLADEILATNMQKYMLADGTILVGHAALMDTMEDFIVDSLSSLAVTIAGYYSIKNKKPQN</sequence>
<dbReference type="OrthoDB" id="4966203at2"/>
<gene>
    <name evidence="2" type="ORF">LY60_01881</name>
</gene>
<dbReference type="Proteomes" id="UP000315343">
    <property type="component" value="Unassembled WGS sequence"/>
</dbReference>
<evidence type="ECO:0000313" key="3">
    <source>
        <dbReference type="Proteomes" id="UP000315343"/>
    </source>
</evidence>
<feature type="transmembrane region" description="Helical" evidence="1">
    <location>
        <begin position="148"/>
        <end position="168"/>
    </location>
</feature>
<dbReference type="InterPro" id="IPR014509">
    <property type="entry name" value="YjdF-like"/>
</dbReference>
<dbReference type="EMBL" id="VLKH01000004">
    <property type="protein sequence ID" value="TWH80619.1"/>
    <property type="molecule type" value="Genomic_DNA"/>
</dbReference>
<keyword evidence="1" id="KW-1133">Transmembrane helix</keyword>
<keyword evidence="1" id="KW-0472">Membrane</keyword>
<feature type="transmembrane region" description="Helical" evidence="1">
    <location>
        <begin position="54"/>
        <end position="73"/>
    </location>
</feature>
<protein>
    <submittedName>
        <fullName evidence="2">Uncharacterized protein</fullName>
    </submittedName>
</protein>
<comment type="caution">
    <text evidence="2">The sequence shown here is derived from an EMBL/GenBank/DDBJ whole genome shotgun (WGS) entry which is preliminary data.</text>
</comment>
<keyword evidence="3" id="KW-1185">Reference proteome</keyword>
<feature type="transmembrane region" description="Helical" evidence="1">
    <location>
        <begin position="85"/>
        <end position="109"/>
    </location>
</feature>
<accession>A0A562JBR1</accession>
<evidence type="ECO:0000256" key="1">
    <source>
        <dbReference type="SAM" id="Phobius"/>
    </source>
</evidence>
<name>A0A562JBR1_9FIRM</name>
<dbReference type="AlphaFoldDB" id="A0A562JBR1"/>
<dbReference type="Pfam" id="PF09997">
    <property type="entry name" value="DUF2238"/>
    <property type="match status" value="1"/>
</dbReference>
<evidence type="ECO:0000313" key="2">
    <source>
        <dbReference type="EMBL" id="TWH80619.1"/>
    </source>
</evidence>
<keyword evidence="1" id="KW-0812">Transmembrane</keyword>
<feature type="transmembrane region" description="Helical" evidence="1">
    <location>
        <begin position="115"/>
        <end position="136"/>
    </location>
</feature>
<dbReference type="RefSeq" id="WP_145082617.1">
    <property type="nucleotide sequence ID" value="NZ_VLKH01000004.1"/>
</dbReference>